<dbReference type="InterPro" id="IPR013766">
    <property type="entry name" value="Thioredoxin_domain"/>
</dbReference>
<evidence type="ECO:0000313" key="2">
    <source>
        <dbReference type="EMBL" id="MCY9597609.1"/>
    </source>
</evidence>
<dbReference type="CDD" id="cd02947">
    <property type="entry name" value="TRX_family"/>
    <property type="match status" value="1"/>
</dbReference>
<dbReference type="EMBL" id="CP026520">
    <property type="protein sequence ID" value="QAV18597.1"/>
    <property type="molecule type" value="Genomic_DNA"/>
</dbReference>
<dbReference type="SUPFAM" id="SSF52833">
    <property type="entry name" value="Thioredoxin-like"/>
    <property type="match status" value="1"/>
</dbReference>
<dbReference type="EMBL" id="JAMDMJ010000023">
    <property type="protein sequence ID" value="MCY9597609.1"/>
    <property type="molecule type" value="Genomic_DNA"/>
</dbReference>
<dbReference type="Proteomes" id="UP000288943">
    <property type="component" value="Chromosome"/>
</dbReference>
<dbReference type="Gene3D" id="3.40.30.10">
    <property type="entry name" value="Glutaredoxin"/>
    <property type="match status" value="1"/>
</dbReference>
<dbReference type="GeneID" id="95375788"/>
<keyword evidence="5" id="KW-1185">Reference proteome</keyword>
<reference evidence="2 5" key="2">
    <citation type="submission" date="2022-05" db="EMBL/GenBank/DDBJ databases">
        <title>Genome Sequencing of Bee-Associated Microbes.</title>
        <authorList>
            <person name="Dunlap C."/>
        </authorList>
    </citation>
    <scope>NUCLEOTIDE SEQUENCE [LARGE SCALE GENOMIC DNA]</scope>
    <source>
        <strain evidence="2 5">NRRL B-23120</strain>
    </source>
</reference>
<dbReference type="InterPro" id="IPR036249">
    <property type="entry name" value="Thioredoxin-like_sf"/>
</dbReference>
<accession>A0A410WWE8</accession>
<evidence type="ECO:0000313" key="3">
    <source>
        <dbReference type="EMBL" id="QAV18597.1"/>
    </source>
</evidence>
<dbReference type="OrthoDB" id="5784238at2"/>
<evidence type="ECO:0000313" key="4">
    <source>
        <dbReference type="Proteomes" id="UP000288943"/>
    </source>
</evidence>
<dbReference type="RefSeq" id="WP_042228053.1">
    <property type="nucleotide sequence ID" value="NZ_CP026520.1"/>
</dbReference>
<dbReference type="KEGG" id="pchi:PC41400_13295"/>
<name>A0A410WWE8_9BACL</name>
<evidence type="ECO:0000313" key="5">
    <source>
        <dbReference type="Proteomes" id="UP001527202"/>
    </source>
</evidence>
<reference evidence="3 4" key="1">
    <citation type="submission" date="2018-01" db="EMBL/GenBank/DDBJ databases">
        <title>The whole genome sequencing and assembly of Paenibacillus chitinolyticus KCCM 41400 strain.</title>
        <authorList>
            <person name="Kim J.-Y."/>
            <person name="Park M.-K."/>
            <person name="Lee Y.-J."/>
            <person name="Yi H."/>
            <person name="Bahn Y.-S."/>
            <person name="Kim J.F."/>
            <person name="Lee D.-W."/>
        </authorList>
    </citation>
    <scope>NUCLEOTIDE SEQUENCE [LARGE SCALE GENOMIC DNA]</scope>
    <source>
        <strain evidence="3 4">KCCM 41400</strain>
    </source>
</reference>
<dbReference type="AlphaFoldDB" id="A0A410WWE8"/>
<gene>
    <name evidence="2" type="ORF">M5X16_17745</name>
    <name evidence="3" type="ORF">PC41400_13295</name>
</gene>
<sequence>MQEWNDDQIKQALIEKQSFAVFFHTPFCGTCKVARRMLDVALTIEPELPLKACNANYAGASVQKWKISSIPCIVVVEKGTAARFIYAVKSVDYLLAELRHLTGMQHLRVVASSDFPDNTP</sequence>
<dbReference type="Pfam" id="PF00085">
    <property type="entry name" value="Thioredoxin"/>
    <property type="match status" value="1"/>
</dbReference>
<dbReference type="Proteomes" id="UP001527202">
    <property type="component" value="Unassembled WGS sequence"/>
</dbReference>
<evidence type="ECO:0000259" key="1">
    <source>
        <dbReference type="Pfam" id="PF00085"/>
    </source>
</evidence>
<protein>
    <submittedName>
        <fullName evidence="2 3">Thioredoxin</fullName>
    </submittedName>
</protein>
<proteinExistence type="predicted"/>
<organism evidence="3 4">
    <name type="scientific">Paenibacillus chitinolyticus</name>
    <dbReference type="NCBI Taxonomy" id="79263"/>
    <lineage>
        <taxon>Bacteria</taxon>
        <taxon>Bacillati</taxon>
        <taxon>Bacillota</taxon>
        <taxon>Bacilli</taxon>
        <taxon>Bacillales</taxon>
        <taxon>Paenibacillaceae</taxon>
        <taxon>Paenibacillus</taxon>
    </lineage>
</organism>
<feature type="domain" description="Thioredoxin" evidence="1">
    <location>
        <begin position="5"/>
        <end position="93"/>
    </location>
</feature>